<evidence type="ECO:0000259" key="1">
    <source>
        <dbReference type="Pfam" id="PF13456"/>
    </source>
</evidence>
<dbReference type="InterPro" id="IPR002156">
    <property type="entry name" value="RNaseH_domain"/>
</dbReference>
<dbReference type="PANTHER" id="PTHR47723">
    <property type="entry name" value="OS05G0353850 PROTEIN"/>
    <property type="match status" value="1"/>
</dbReference>
<dbReference type="InterPro" id="IPR053151">
    <property type="entry name" value="RNase_H-like"/>
</dbReference>
<dbReference type="InterPro" id="IPR036397">
    <property type="entry name" value="RNaseH_sf"/>
</dbReference>
<dbReference type="GO" id="GO:0004523">
    <property type="term" value="F:RNA-DNA hybrid ribonuclease activity"/>
    <property type="evidence" value="ECO:0007669"/>
    <property type="project" value="InterPro"/>
</dbReference>
<proteinExistence type="predicted"/>
<feature type="domain" description="RNase H type-1" evidence="1">
    <location>
        <begin position="23"/>
        <end position="141"/>
    </location>
</feature>
<dbReference type="PANTHER" id="PTHR47723:SF24">
    <property type="entry name" value="RNASE H TYPE-1 DOMAIN-CONTAINING PROTEIN"/>
    <property type="match status" value="1"/>
</dbReference>
<dbReference type="EMBL" id="LR862132">
    <property type="protein sequence ID" value="CAD1837797.1"/>
    <property type="molecule type" value="Genomic_DNA"/>
</dbReference>
<dbReference type="GO" id="GO:0003676">
    <property type="term" value="F:nucleic acid binding"/>
    <property type="evidence" value="ECO:0007669"/>
    <property type="project" value="InterPro"/>
</dbReference>
<accession>A0A6V7Q4G5</accession>
<gene>
    <name evidence="2" type="ORF">CB5_LOCUS21008</name>
</gene>
<dbReference type="CDD" id="cd06222">
    <property type="entry name" value="RNase_H_like"/>
    <property type="match status" value="1"/>
</dbReference>
<dbReference type="InterPro" id="IPR012337">
    <property type="entry name" value="RNaseH-like_sf"/>
</dbReference>
<protein>
    <recommendedName>
        <fullName evidence="1">RNase H type-1 domain-containing protein</fullName>
    </recommendedName>
</protein>
<reference evidence="2" key="1">
    <citation type="submission" date="2020-07" db="EMBL/GenBank/DDBJ databases">
        <authorList>
            <person name="Lin J."/>
        </authorList>
    </citation>
    <scope>NUCLEOTIDE SEQUENCE</scope>
</reference>
<name>A0A6V7Q4G5_ANACO</name>
<sequence length="145" mass="16250">MPSTGILFSSNDDWITKEWIDKDGWLKINTDVSTIGYIARTSLGHIVFAAGRQTEANLELEAETKAMKEAIEEAHQHGIRRVYLESDSSLLIQCLQQAQSPLWLLRALVLGISIIMKKFAAIQVLFVKKEANIIVDWLAIKANSP</sequence>
<evidence type="ECO:0000313" key="2">
    <source>
        <dbReference type="EMBL" id="CAD1837797.1"/>
    </source>
</evidence>
<dbReference type="SUPFAM" id="SSF53098">
    <property type="entry name" value="Ribonuclease H-like"/>
    <property type="match status" value="1"/>
</dbReference>
<dbReference type="InterPro" id="IPR044730">
    <property type="entry name" value="RNase_H-like_dom_plant"/>
</dbReference>
<dbReference type="Pfam" id="PF13456">
    <property type="entry name" value="RVT_3"/>
    <property type="match status" value="1"/>
</dbReference>
<organism evidence="2">
    <name type="scientific">Ananas comosus var. bracteatus</name>
    <name type="common">red pineapple</name>
    <dbReference type="NCBI Taxonomy" id="296719"/>
    <lineage>
        <taxon>Eukaryota</taxon>
        <taxon>Viridiplantae</taxon>
        <taxon>Streptophyta</taxon>
        <taxon>Embryophyta</taxon>
        <taxon>Tracheophyta</taxon>
        <taxon>Spermatophyta</taxon>
        <taxon>Magnoliopsida</taxon>
        <taxon>Liliopsida</taxon>
        <taxon>Poales</taxon>
        <taxon>Bromeliaceae</taxon>
        <taxon>Bromelioideae</taxon>
        <taxon>Ananas</taxon>
    </lineage>
</organism>
<dbReference type="AlphaFoldDB" id="A0A6V7Q4G5"/>
<dbReference type="Gene3D" id="3.30.420.10">
    <property type="entry name" value="Ribonuclease H-like superfamily/Ribonuclease H"/>
    <property type="match status" value="1"/>
</dbReference>